<dbReference type="AlphaFoldDB" id="A0A1G9EL41"/>
<comment type="similarity">
    <text evidence="1">Belongs to the universal stress protein A family.</text>
</comment>
<dbReference type="Pfam" id="PF00582">
    <property type="entry name" value="Usp"/>
    <property type="match status" value="2"/>
</dbReference>
<proteinExistence type="inferred from homology"/>
<accession>A0A1G9EL41</accession>
<dbReference type="InterPro" id="IPR014729">
    <property type="entry name" value="Rossmann-like_a/b/a_fold"/>
</dbReference>
<dbReference type="InterPro" id="IPR006016">
    <property type="entry name" value="UspA"/>
</dbReference>
<dbReference type="OrthoDB" id="3404132at2"/>
<protein>
    <submittedName>
        <fullName evidence="3">Nucleotide-binding universal stress protein, UspA family</fullName>
    </submittedName>
</protein>
<dbReference type="PANTHER" id="PTHR46268:SF6">
    <property type="entry name" value="UNIVERSAL STRESS PROTEIN UP12"/>
    <property type="match status" value="1"/>
</dbReference>
<dbReference type="Proteomes" id="UP000199213">
    <property type="component" value="Unassembled WGS sequence"/>
</dbReference>
<sequence length="276" mass="29472">MDTSRYDILVGVDGSASARRAADWAIAEARRHTGSSLTLVLINDDPARESYARQAVAEIAARCGEAQPSLEVGHEVAEGHPIEELVRRSSTADLLVLGSRGHGPVADALLGSVSVGVARRTSCPLVVIRGEETEQRGEVVVGVDDSVRSEAALEFGFTCARNRAAELLVLRAMARHPQARQARSGREAPSERVEHDLAKRLERWGAWFPNVTARRIDVDKHPVTALLEISRGADLVVVGRRGGGGFGGLMLGSVARGVLHRASCPVAMVPESGDQE</sequence>
<dbReference type="Gene3D" id="3.40.50.620">
    <property type="entry name" value="HUPs"/>
    <property type="match status" value="2"/>
</dbReference>
<evidence type="ECO:0000256" key="1">
    <source>
        <dbReference type="ARBA" id="ARBA00008791"/>
    </source>
</evidence>
<dbReference type="InterPro" id="IPR006015">
    <property type="entry name" value="Universal_stress_UspA"/>
</dbReference>
<feature type="domain" description="UspA" evidence="2">
    <location>
        <begin position="8"/>
        <end position="129"/>
    </location>
</feature>
<reference evidence="4" key="1">
    <citation type="submission" date="2016-10" db="EMBL/GenBank/DDBJ databases">
        <authorList>
            <person name="Varghese N."/>
            <person name="Submissions S."/>
        </authorList>
    </citation>
    <scope>NUCLEOTIDE SEQUENCE [LARGE SCALE GENOMIC DNA]</scope>
    <source>
        <strain evidence="4">DSM 45460</strain>
    </source>
</reference>
<gene>
    <name evidence="3" type="ORF">SAMN04487820_112115</name>
</gene>
<evidence type="ECO:0000313" key="3">
    <source>
        <dbReference type="EMBL" id="SDK76735.1"/>
    </source>
</evidence>
<keyword evidence="4" id="KW-1185">Reference proteome</keyword>
<organism evidence="3 4">
    <name type="scientific">Actinopolyspora mzabensis</name>
    <dbReference type="NCBI Taxonomy" id="995066"/>
    <lineage>
        <taxon>Bacteria</taxon>
        <taxon>Bacillati</taxon>
        <taxon>Actinomycetota</taxon>
        <taxon>Actinomycetes</taxon>
        <taxon>Actinopolysporales</taxon>
        <taxon>Actinopolysporaceae</taxon>
        <taxon>Actinopolyspora</taxon>
    </lineage>
</organism>
<dbReference type="RefSeq" id="WP_092631328.1">
    <property type="nucleotide sequence ID" value="NZ_FNFM01000012.1"/>
</dbReference>
<dbReference type="CDD" id="cd00293">
    <property type="entry name" value="USP-like"/>
    <property type="match status" value="1"/>
</dbReference>
<dbReference type="PRINTS" id="PR01438">
    <property type="entry name" value="UNVRSLSTRESS"/>
</dbReference>
<evidence type="ECO:0000259" key="2">
    <source>
        <dbReference type="Pfam" id="PF00582"/>
    </source>
</evidence>
<evidence type="ECO:0000313" key="4">
    <source>
        <dbReference type="Proteomes" id="UP000199213"/>
    </source>
</evidence>
<dbReference type="SUPFAM" id="SSF52402">
    <property type="entry name" value="Adenine nucleotide alpha hydrolases-like"/>
    <property type="match status" value="2"/>
</dbReference>
<dbReference type="EMBL" id="FNFM01000012">
    <property type="protein sequence ID" value="SDK76735.1"/>
    <property type="molecule type" value="Genomic_DNA"/>
</dbReference>
<feature type="domain" description="UspA" evidence="2">
    <location>
        <begin position="139"/>
        <end position="270"/>
    </location>
</feature>
<dbReference type="PANTHER" id="PTHR46268">
    <property type="entry name" value="STRESS RESPONSE PROTEIN NHAX"/>
    <property type="match status" value="1"/>
</dbReference>
<name>A0A1G9EL41_ACTMZ</name>